<dbReference type="RefSeq" id="WP_071163426.1">
    <property type="nucleotide sequence ID" value="NZ_CP017812.1"/>
</dbReference>
<dbReference type="EMBL" id="CP017812">
    <property type="protein sequence ID" value="AOZ71960.1"/>
    <property type="molecule type" value="Genomic_DNA"/>
</dbReference>
<protein>
    <recommendedName>
        <fullName evidence="3">Sensory transduction regulator</fullName>
    </recommendedName>
</protein>
<organism evidence="1 2">
    <name type="scientific">Boudabousia tangfeifanii</name>
    <dbReference type="NCBI Taxonomy" id="1912795"/>
    <lineage>
        <taxon>Bacteria</taxon>
        <taxon>Bacillati</taxon>
        <taxon>Actinomycetota</taxon>
        <taxon>Actinomycetes</taxon>
        <taxon>Actinomycetales</taxon>
        <taxon>Actinomycetaceae</taxon>
        <taxon>Boudabousia</taxon>
    </lineage>
</organism>
<sequence length="156" mass="16785">MTDQNNSLNTDSLVTPVTIERVAALFEAAGLNYQLDGGRISTGFGDVPMSIALDGGNTFLVFRAFWEANLDEHGKAVANAQIAERHAATFFPTFFTTEDETGTQVLADVNIFLGMPAEDGTPAGMTDQQLETLMGLFQMLENEVMTLSEAVNSNLG</sequence>
<dbReference type="AlphaFoldDB" id="A0A1D9MIE2"/>
<evidence type="ECO:0000313" key="1">
    <source>
        <dbReference type="EMBL" id="AOZ71960.1"/>
    </source>
</evidence>
<dbReference type="STRING" id="1912795.BK816_00520"/>
<gene>
    <name evidence="1" type="ORF">BK816_00520</name>
</gene>
<name>A0A1D9MIE2_9ACTO</name>
<keyword evidence="2" id="KW-1185">Reference proteome</keyword>
<proteinExistence type="predicted"/>
<evidence type="ECO:0008006" key="3">
    <source>
        <dbReference type="Google" id="ProtNLM"/>
    </source>
</evidence>
<dbReference type="KEGG" id="avu:BK816_00520"/>
<dbReference type="OrthoDB" id="3254682at2"/>
<dbReference type="Proteomes" id="UP000176288">
    <property type="component" value="Chromosome"/>
</dbReference>
<reference evidence="1 2" key="1">
    <citation type="submission" date="2016-10" db="EMBL/GenBank/DDBJ databases">
        <title>Actinomyces aegypiusis sp. nov., isolated from the Aegypius monachus in Qinghai Tibet Plateau China.</title>
        <authorList>
            <person name="Wang Y."/>
        </authorList>
    </citation>
    <scope>NUCLEOTIDE SEQUENCE [LARGE SCALE GENOMIC DNA]</scope>
    <source>
        <strain evidence="1 2">VUL4_3</strain>
    </source>
</reference>
<accession>A0A1D9MIE2</accession>
<evidence type="ECO:0000313" key="2">
    <source>
        <dbReference type="Proteomes" id="UP000176288"/>
    </source>
</evidence>